<dbReference type="EMBL" id="FWWT01000022">
    <property type="protein sequence ID" value="SMB94256.1"/>
    <property type="molecule type" value="Genomic_DNA"/>
</dbReference>
<sequence length="258" mass="29344">MKKVNIILNSDTKEFIKRLEDKVELVIKRNQVQVTEFIDPYLCKVGEDLLKKNSYIKYLSYGGTDECERKRIIISPDFVEMDRGLSGISVIEYKGNLEYLKVSHRDFLGALLSLGIKREKIGDIYPNNDGCIVMINEELSDYIIINAPKIKGVPLTGVKLPLGTWQRPKEQTKDIFVSLASLRLDAVVANGFGISRAKASEEIKKGKVKVNWREVQSLSNICEEKDVISFRGKGRIILEEVIGQTHKGRIKTKIIRFQ</sequence>
<reference evidence="3 4" key="1">
    <citation type="submission" date="2017-04" db="EMBL/GenBank/DDBJ databases">
        <authorList>
            <person name="Afonso C.L."/>
            <person name="Miller P.J."/>
            <person name="Scott M.A."/>
            <person name="Spackman E."/>
            <person name="Goraichik I."/>
            <person name="Dimitrov K.M."/>
            <person name="Suarez D.L."/>
            <person name="Swayne D.E."/>
        </authorList>
    </citation>
    <scope>NUCLEOTIDE SEQUENCE [LARGE SCALE GENOMIC DNA]</scope>
    <source>
        <strain evidence="3 4">DSM 11270</strain>
    </source>
</reference>
<evidence type="ECO:0000313" key="3">
    <source>
        <dbReference type="EMBL" id="SMB94256.1"/>
    </source>
</evidence>
<feature type="domain" description="RNA-binding S4" evidence="2">
    <location>
        <begin position="182"/>
        <end position="242"/>
    </location>
</feature>
<dbReference type="CDD" id="cd00165">
    <property type="entry name" value="S4"/>
    <property type="match status" value="1"/>
</dbReference>
<dbReference type="OrthoDB" id="9812787at2"/>
<dbReference type="SUPFAM" id="SSF55174">
    <property type="entry name" value="Alpha-L RNA-binding motif"/>
    <property type="match status" value="1"/>
</dbReference>
<dbReference type="InterPro" id="IPR012677">
    <property type="entry name" value="Nucleotide-bd_a/b_plait_sf"/>
</dbReference>
<evidence type="ECO:0000256" key="1">
    <source>
        <dbReference type="PROSITE-ProRule" id="PRU00182"/>
    </source>
</evidence>
<proteinExistence type="predicted"/>
<dbReference type="Pfam" id="PF17774">
    <property type="entry name" value="YlmH_RBD"/>
    <property type="match status" value="1"/>
</dbReference>
<dbReference type="Gene3D" id="3.10.290.10">
    <property type="entry name" value="RNA-binding S4 domain"/>
    <property type="match status" value="1"/>
</dbReference>
<keyword evidence="4" id="KW-1185">Reference proteome</keyword>
<dbReference type="Gene3D" id="3.30.70.330">
    <property type="match status" value="1"/>
</dbReference>
<dbReference type="InterPro" id="IPR036986">
    <property type="entry name" value="S4_RNA-bd_sf"/>
</dbReference>
<evidence type="ECO:0000313" key="4">
    <source>
        <dbReference type="Proteomes" id="UP000192731"/>
    </source>
</evidence>
<dbReference type="Pfam" id="PF01479">
    <property type="entry name" value="S4"/>
    <property type="match status" value="1"/>
</dbReference>
<dbReference type="Gene3D" id="3.30.1370.160">
    <property type="match status" value="1"/>
</dbReference>
<dbReference type="STRING" id="656914.SAMN00017405_0173"/>
<dbReference type="PANTHER" id="PTHR13633">
    <property type="entry name" value="MITOCHONDRIAL TRANSCRIPTION RESCUE FACTOR 1"/>
    <property type="match status" value="1"/>
</dbReference>
<protein>
    <submittedName>
        <fullName evidence="3">RNA-binding protein YlmH, contains S4-like domain</fullName>
    </submittedName>
</protein>
<dbReference type="PANTHER" id="PTHR13633:SF3">
    <property type="entry name" value="MITOCHONDRIAL TRANSCRIPTION RESCUE FACTOR 1"/>
    <property type="match status" value="1"/>
</dbReference>
<dbReference type="RefSeq" id="WP_084053995.1">
    <property type="nucleotide sequence ID" value="NZ_FWWT01000022.1"/>
</dbReference>
<dbReference type="PROSITE" id="PS50889">
    <property type="entry name" value="S4"/>
    <property type="match status" value="1"/>
</dbReference>
<dbReference type="GO" id="GO:0003723">
    <property type="term" value="F:RNA binding"/>
    <property type="evidence" value="ECO:0007669"/>
    <property type="project" value="UniProtKB-KW"/>
</dbReference>
<name>A0A1W1VLR0_DESTI</name>
<accession>A0A1W1VLR0</accession>
<keyword evidence="1" id="KW-0694">RNA-binding</keyword>
<dbReference type="InterPro" id="IPR040591">
    <property type="entry name" value="RqcP2_RBD"/>
</dbReference>
<gene>
    <name evidence="3" type="ORF">SAMN00017405_0173</name>
</gene>
<dbReference type="InterPro" id="IPR002942">
    <property type="entry name" value="S4_RNA-bd"/>
</dbReference>
<dbReference type="Proteomes" id="UP000192731">
    <property type="component" value="Unassembled WGS sequence"/>
</dbReference>
<organism evidence="3 4">
    <name type="scientific">Desulfonispora thiosulfatigenes DSM 11270</name>
    <dbReference type="NCBI Taxonomy" id="656914"/>
    <lineage>
        <taxon>Bacteria</taxon>
        <taxon>Bacillati</taxon>
        <taxon>Bacillota</taxon>
        <taxon>Clostridia</taxon>
        <taxon>Eubacteriales</taxon>
        <taxon>Peptococcaceae</taxon>
        <taxon>Desulfonispora</taxon>
    </lineage>
</organism>
<evidence type="ECO:0000259" key="2">
    <source>
        <dbReference type="SMART" id="SM00363"/>
    </source>
</evidence>
<dbReference type="SMART" id="SM00363">
    <property type="entry name" value="S4"/>
    <property type="match status" value="1"/>
</dbReference>
<dbReference type="AlphaFoldDB" id="A0A1W1VLR0"/>